<dbReference type="Pfam" id="PF14484">
    <property type="entry name" value="FISNA"/>
    <property type="match status" value="1"/>
</dbReference>
<dbReference type="InterPro" id="IPR029495">
    <property type="entry name" value="NACHT-assoc"/>
</dbReference>
<dbReference type="InterPro" id="IPR001611">
    <property type="entry name" value="Leu-rich_rpt"/>
</dbReference>
<name>A0A3B3RJ14_9TELE</name>
<dbReference type="GeneTree" id="ENSGT01070000253760"/>
<dbReference type="PROSITE" id="PS50837">
    <property type="entry name" value="NACHT"/>
    <property type="match status" value="1"/>
</dbReference>
<dbReference type="CDD" id="cd16040">
    <property type="entry name" value="SPRY_PRY_SNTX"/>
    <property type="match status" value="1"/>
</dbReference>
<evidence type="ECO:0000256" key="3">
    <source>
        <dbReference type="ARBA" id="ARBA00022614"/>
    </source>
</evidence>
<feature type="domain" description="NACHT" evidence="8">
    <location>
        <begin position="102"/>
        <end position="236"/>
    </location>
</feature>
<dbReference type="Pfam" id="PF05729">
    <property type="entry name" value="NACHT"/>
    <property type="match status" value="1"/>
</dbReference>
<dbReference type="GO" id="GO:0005737">
    <property type="term" value="C:cytoplasm"/>
    <property type="evidence" value="ECO:0007669"/>
    <property type="project" value="UniProtKB-SubCell"/>
</dbReference>
<dbReference type="InterPro" id="IPR027417">
    <property type="entry name" value="P-loop_NTPase"/>
</dbReference>
<keyword evidence="2" id="KW-0963">Cytoplasm</keyword>
<dbReference type="Gene3D" id="3.40.50.300">
    <property type="entry name" value="P-loop containing nucleotide triphosphate hydrolases"/>
    <property type="match status" value="1"/>
</dbReference>
<dbReference type="Pfam" id="PF13516">
    <property type="entry name" value="LRR_6"/>
    <property type="match status" value="2"/>
</dbReference>
<evidence type="ECO:0000259" key="7">
    <source>
        <dbReference type="PROSITE" id="PS50188"/>
    </source>
</evidence>
<dbReference type="SMART" id="SM00368">
    <property type="entry name" value="LRR_RI"/>
    <property type="match status" value="3"/>
</dbReference>
<dbReference type="SMART" id="SM00589">
    <property type="entry name" value="PRY"/>
    <property type="match status" value="1"/>
</dbReference>
<dbReference type="PANTHER" id="PTHR24106">
    <property type="entry name" value="NACHT, LRR AND CARD DOMAINS-CONTAINING"/>
    <property type="match status" value="1"/>
</dbReference>
<dbReference type="InterPro" id="IPR007111">
    <property type="entry name" value="NACHT_NTPase"/>
</dbReference>
<sequence>GVPQFNAERLSGLLVEVRQELKAKLKQKYQHIFEGITKQGNQTLLNDIYTDVYITEGESEGVNNEHEVRQIETTAKKTSTLEIAINCNNIFKPLTSQEKPVRTVLTKGIAGIGKTVSVQKFILDWAEGKANQDIHLMFPLQFRDLNLKKHKEYSLMGLLHRYFPELKVTTDDELDRVKTVFIFDGLDECRLPLDFQNNFTCCDVSKTTSLDVLLTNLIKGNLLPSALLWITSRPAAASQIPPQCVHRVTDIRGFNDPQKKEYFTKRFIDQDLASTIFSHIKSSRSLFIMCHIPVFCWISATVFEQMFNNEEQEEIPTTLTQMYTHFLLIQINRKNQKYHAMNELLQSDKEIILKLGELAFQHLVKGHLIFYEEDLKECGIDIGEASVYSGVCTEIFKEEDVMSQRKVYSFVHLTVQEFLAAVYVFESFTNNNINVLEKSAAIVKESITYLFKSAIDKALQSKTGHLDLFLRFLLGISMDSNQRFLQCLMRQAERSSESVEETIRYIKEKIRGNLCTERSINLFYCLNELSDNSLVQEIQSYLSSGGLSTEYLSATQWSALVFVLMTSEGEQDVFDLKKYIKSEEALKRLLPVIRISRTVLLDQCNLTEDCSEDLVSTLSSPQLRELDLSGNDLKDSGVKLLSDGLRNPHCKLETLRLIQCNLGVESCEWLASALSSDSSHLRELDLSDNDLQDSGVKLLSDGLRNPHLFHGVEVRFLYACHFTMDLDTIHQWLFLSEGNSKVTRDEDGQIYPEHPDRFDYWPQVLCREGLTGRCYWEIEWHEGPGANVGVAYRGLGRKGAGFECGLGRNEKSWSVRCFDDTYIARHGNVDTAIPAPACPSCRVGVFLDWPAGTLCFYSISPGKPTLLHRFTSRFTEPLYPGFGVFHGSTVYYCQLD</sequence>
<keyword evidence="10" id="KW-1185">Reference proteome</keyword>
<comment type="subcellular location">
    <subcellularLocation>
        <location evidence="1">Cytoplasm</location>
    </subcellularLocation>
</comment>
<evidence type="ECO:0000313" key="10">
    <source>
        <dbReference type="Proteomes" id="UP000261540"/>
    </source>
</evidence>
<dbReference type="InterPro" id="IPR051261">
    <property type="entry name" value="NLR"/>
</dbReference>
<dbReference type="InterPro" id="IPR013320">
    <property type="entry name" value="ConA-like_dom_sf"/>
</dbReference>
<dbReference type="SMART" id="SM00449">
    <property type="entry name" value="SPRY"/>
    <property type="match status" value="1"/>
</dbReference>
<evidence type="ECO:0000256" key="1">
    <source>
        <dbReference type="ARBA" id="ARBA00004496"/>
    </source>
</evidence>
<dbReference type="InterPro" id="IPR032675">
    <property type="entry name" value="LRR_dom_sf"/>
</dbReference>
<dbReference type="SMART" id="SM01288">
    <property type="entry name" value="FISNA"/>
    <property type="match status" value="1"/>
</dbReference>
<evidence type="ECO:0000259" key="8">
    <source>
        <dbReference type="PROSITE" id="PS50837"/>
    </source>
</evidence>
<keyword evidence="5" id="KW-0547">Nucleotide-binding</keyword>
<dbReference type="Gene3D" id="3.80.10.10">
    <property type="entry name" value="Ribonuclease Inhibitor"/>
    <property type="match status" value="1"/>
</dbReference>
<dbReference type="InterPro" id="IPR006574">
    <property type="entry name" value="PRY"/>
</dbReference>
<evidence type="ECO:0000256" key="2">
    <source>
        <dbReference type="ARBA" id="ARBA00022490"/>
    </source>
</evidence>
<dbReference type="PROSITE" id="PS50188">
    <property type="entry name" value="B302_SPRY"/>
    <property type="match status" value="1"/>
</dbReference>
<dbReference type="Pfam" id="PF17776">
    <property type="entry name" value="NLRC4_HD2"/>
    <property type="match status" value="1"/>
</dbReference>
<dbReference type="SUPFAM" id="SSF52047">
    <property type="entry name" value="RNI-like"/>
    <property type="match status" value="1"/>
</dbReference>
<dbReference type="InterPro" id="IPR041075">
    <property type="entry name" value="NOD1/2_WH"/>
</dbReference>
<feature type="domain" description="B30.2/SPRY" evidence="7">
    <location>
        <begin position="701"/>
        <end position="896"/>
    </location>
</feature>
<keyword evidence="3" id="KW-0433">Leucine-rich repeat</keyword>
<dbReference type="Pfam" id="PF00622">
    <property type="entry name" value="SPRY"/>
    <property type="match status" value="1"/>
</dbReference>
<dbReference type="Proteomes" id="UP000261540">
    <property type="component" value="Unplaced"/>
</dbReference>
<dbReference type="Pfam" id="PF17779">
    <property type="entry name" value="WHD_NOD2"/>
    <property type="match status" value="1"/>
</dbReference>
<dbReference type="GO" id="GO:0005524">
    <property type="term" value="F:ATP binding"/>
    <property type="evidence" value="ECO:0007669"/>
    <property type="project" value="UniProtKB-KW"/>
</dbReference>
<dbReference type="FunFam" id="3.40.50.300:FF:000210">
    <property type="entry name" value="Si:dkey-16p6.1"/>
    <property type="match status" value="1"/>
</dbReference>
<dbReference type="InterPro" id="IPR003877">
    <property type="entry name" value="SPRY_dom"/>
</dbReference>
<protein>
    <recommendedName>
        <fullName evidence="11">B30.2/SPRY domain-containing protein</fullName>
    </recommendedName>
</protein>
<evidence type="ECO:0000256" key="5">
    <source>
        <dbReference type="ARBA" id="ARBA00022741"/>
    </source>
</evidence>
<reference evidence="9" key="2">
    <citation type="submission" date="2025-09" db="UniProtKB">
        <authorList>
            <consortium name="Ensembl"/>
        </authorList>
    </citation>
    <scope>IDENTIFICATION</scope>
</reference>
<evidence type="ECO:0000256" key="6">
    <source>
        <dbReference type="ARBA" id="ARBA00022840"/>
    </source>
</evidence>
<evidence type="ECO:0000256" key="4">
    <source>
        <dbReference type="ARBA" id="ARBA00022737"/>
    </source>
</evidence>
<evidence type="ECO:0000313" key="9">
    <source>
        <dbReference type="Ensembl" id="ENSPKIP00000018323.1"/>
    </source>
</evidence>
<keyword evidence="4" id="KW-0677">Repeat</keyword>
<dbReference type="Gene3D" id="2.60.120.920">
    <property type="match status" value="1"/>
</dbReference>
<accession>A0A3B3RJ14</accession>
<proteinExistence type="predicted"/>
<organism evidence="9 10">
    <name type="scientific">Paramormyrops kingsleyae</name>
    <dbReference type="NCBI Taxonomy" id="1676925"/>
    <lineage>
        <taxon>Eukaryota</taxon>
        <taxon>Metazoa</taxon>
        <taxon>Chordata</taxon>
        <taxon>Craniata</taxon>
        <taxon>Vertebrata</taxon>
        <taxon>Euteleostomi</taxon>
        <taxon>Actinopterygii</taxon>
        <taxon>Neopterygii</taxon>
        <taxon>Teleostei</taxon>
        <taxon>Osteoglossocephala</taxon>
        <taxon>Osteoglossomorpha</taxon>
        <taxon>Osteoglossiformes</taxon>
        <taxon>Mormyridae</taxon>
        <taxon>Paramormyrops</taxon>
    </lineage>
</organism>
<reference evidence="9" key="1">
    <citation type="submission" date="2025-08" db="UniProtKB">
        <authorList>
            <consortium name="Ensembl"/>
        </authorList>
    </citation>
    <scope>IDENTIFICATION</scope>
</reference>
<dbReference type="InterPro" id="IPR001870">
    <property type="entry name" value="B30.2/SPRY"/>
</dbReference>
<evidence type="ECO:0008006" key="11">
    <source>
        <dbReference type="Google" id="ProtNLM"/>
    </source>
</evidence>
<dbReference type="InterPro" id="IPR003879">
    <property type="entry name" value="Butyrophylin_SPRY"/>
</dbReference>
<dbReference type="Pfam" id="PF13765">
    <property type="entry name" value="PRY"/>
    <property type="match status" value="1"/>
</dbReference>
<dbReference type="PRINTS" id="PR01407">
    <property type="entry name" value="BUTYPHLNCDUF"/>
</dbReference>
<dbReference type="InterPro" id="IPR041267">
    <property type="entry name" value="NLRP_HD2"/>
</dbReference>
<dbReference type="Ensembl" id="ENSPKIT00000042853.1">
    <property type="protein sequence ID" value="ENSPKIP00000018323.1"/>
    <property type="gene ID" value="ENSPKIG00000003919.1"/>
</dbReference>
<keyword evidence="6" id="KW-0067">ATP-binding</keyword>
<dbReference type="InterPro" id="IPR043136">
    <property type="entry name" value="B30.2/SPRY_sf"/>
</dbReference>
<dbReference type="AlphaFoldDB" id="A0A3B3RJ14"/>
<dbReference type="SUPFAM" id="SSF49899">
    <property type="entry name" value="Concanavalin A-like lectins/glucanases"/>
    <property type="match status" value="1"/>
</dbReference>